<evidence type="ECO:0000313" key="4">
    <source>
        <dbReference type="Proteomes" id="UP000192840"/>
    </source>
</evidence>
<keyword evidence="2" id="KW-1133">Transmembrane helix</keyword>
<organism evidence="3 4">
    <name type="scientific">Lentzea albidocapillata</name>
    <dbReference type="NCBI Taxonomy" id="40571"/>
    <lineage>
        <taxon>Bacteria</taxon>
        <taxon>Bacillati</taxon>
        <taxon>Actinomycetota</taxon>
        <taxon>Actinomycetes</taxon>
        <taxon>Pseudonocardiales</taxon>
        <taxon>Pseudonocardiaceae</taxon>
        <taxon>Lentzea</taxon>
    </lineage>
</organism>
<dbReference type="STRING" id="40571.SAMN05660733_06494"/>
<proteinExistence type="predicted"/>
<keyword evidence="2" id="KW-0812">Transmembrane</keyword>
<evidence type="ECO:0008006" key="5">
    <source>
        <dbReference type="Google" id="ProtNLM"/>
    </source>
</evidence>
<evidence type="ECO:0000256" key="2">
    <source>
        <dbReference type="SAM" id="Phobius"/>
    </source>
</evidence>
<dbReference type="EMBL" id="FWYC01000015">
    <property type="protein sequence ID" value="SMD21623.1"/>
    <property type="molecule type" value="Genomic_DNA"/>
</dbReference>
<dbReference type="Proteomes" id="UP000192840">
    <property type="component" value="Unassembled WGS sequence"/>
</dbReference>
<reference evidence="4" key="1">
    <citation type="submission" date="2017-04" db="EMBL/GenBank/DDBJ databases">
        <authorList>
            <person name="Varghese N."/>
            <person name="Submissions S."/>
        </authorList>
    </citation>
    <scope>NUCLEOTIDE SEQUENCE [LARGE SCALE GENOMIC DNA]</scope>
    <source>
        <strain evidence="4">DSM 44073</strain>
    </source>
</reference>
<keyword evidence="2" id="KW-0472">Membrane</keyword>
<accession>A0A1W2FIK5</accession>
<feature type="compositionally biased region" description="Basic and acidic residues" evidence="1">
    <location>
        <begin position="29"/>
        <end position="40"/>
    </location>
</feature>
<sequence>MFAWKGVPGVTWQDELQKLDNELASGRLSADDYRRRRDELLSGSAGGGPVQSPQQAPFAAPFKWEAKPPSASNPDATQVVPNQKPPQQQNPNPDATQVVNTQNRSSDAERTQFVTPIAPPGPGGWGQPQQQQQPSAPPPWVGADFDSINQPSPSWSHGPEVFDDSSGGGGKGKIIGIVLAVVLLAGLGFGAYWLWGRGGSDPNAGGQTSTTASTSTTPSAPPDPLQVGKVAGNPQERKDITTFTQIEALKPPYLTPGEINAYKTAGGAKSKLSLATPAKGVSTTIMIVTASENAAANNCAIELKSVQETNGMEAVTSDVPAKTYVTQVDAKDGQPARIRGHYSSGKYVVRIDITAATLTDAMQHFKAAAEIQLKAMPTDA</sequence>
<dbReference type="eggNOG" id="ENOG50341WV">
    <property type="taxonomic scope" value="Bacteria"/>
</dbReference>
<evidence type="ECO:0000256" key="1">
    <source>
        <dbReference type="SAM" id="MobiDB-lite"/>
    </source>
</evidence>
<gene>
    <name evidence="3" type="ORF">SAMN05660733_06494</name>
</gene>
<feature type="region of interest" description="Disordered" evidence="1">
    <location>
        <begin position="24"/>
        <end position="165"/>
    </location>
</feature>
<dbReference type="AlphaFoldDB" id="A0A1W2FIK5"/>
<feature type="region of interest" description="Disordered" evidence="1">
    <location>
        <begin position="203"/>
        <end position="236"/>
    </location>
</feature>
<protein>
    <recommendedName>
        <fullName evidence="5">Short C-terminal domain-containing protein</fullName>
    </recommendedName>
</protein>
<feature type="compositionally biased region" description="Low complexity" evidence="1">
    <location>
        <begin position="78"/>
        <end position="93"/>
    </location>
</feature>
<name>A0A1W2FIK5_9PSEU</name>
<feature type="compositionally biased region" description="Polar residues" evidence="1">
    <location>
        <begin position="94"/>
        <end position="105"/>
    </location>
</feature>
<keyword evidence="4" id="KW-1185">Reference proteome</keyword>
<feature type="transmembrane region" description="Helical" evidence="2">
    <location>
        <begin position="174"/>
        <end position="195"/>
    </location>
</feature>
<evidence type="ECO:0000313" key="3">
    <source>
        <dbReference type="EMBL" id="SMD21623.1"/>
    </source>
</evidence>
<feature type="compositionally biased region" description="Low complexity" evidence="1">
    <location>
        <begin position="208"/>
        <end position="218"/>
    </location>
</feature>